<dbReference type="PANTHER" id="PTHR23234">
    <property type="entry name" value="ZNF44 PROTEIN"/>
    <property type="match status" value="1"/>
</dbReference>
<keyword evidence="15" id="KW-1185">Reference proteome</keyword>
<gene>
    <name evidence="14" type="ORF">L798_12641</name>
</gene>
<dbReference type="Pfam" id="PF13912">
    <property type="entry name" value="zf-C2H2_6"/>
    <property type="match status" value="1"/>
</dbReference>
<feature type="domain" description="C2H2-type" evidence="13">
    <location>
        <begin position="88"/>
        <end position="112"/>
    </location>
</feature>
<keyword evidence="7" id="KW-0832">Ubl conjugation</keyword>
<evidence type="ECO:0000256" key="2">
    <source>
        <dbReference type="ARBA" id="ARBA00022499"/>
    </source>
</evidence>
<feature type="domain" description="C2H2-type" evidence="13">
    <location>
        <begin position="185"/>
        <end position="212"/>
    </location>
</feature>
<evidence type="ECO:0000313" key="14">
    <source>
        <dbReference type="EMBL" id="KDR13253.1"/>
    </source>
</evidence>
<feature type="domain" description="C2H2-type" evidence="13">
    <location>
        <begin position="435"/>
        <end position="463"/>
    </location>
</feature>
<dbReference type="GO" id="GO:0000785">
    <property type="term" value="C:chromatin"/>
    <property type="evidence" value="ECO:0007669"/>
    <property type="project" value="UniProtKB-ARBA"/>
</dbReference>
<evidence type="ECO:0000256" key="9">
    <source>
        <dbReference type="ARBA" id="ARBA00023125"/>
    </source>
</evidence>
<dbReference type="FunFam" id="3.30.160.60:FF:000624">
    <property type="entry name" value="zinc finger protein 697"/>
    <property type="match status" value="2"/>
</dbReference>
<dbReference type="Proteomes" id="UP000027135">
    <property type="component" value="Unassembled WGS sequence"/>
</dbReference>
<dbReference type="EMBL" id="KK852956">
    <property type="protein sequence ID" value="KDR13253.1"/>
    <property type="molecule type" value="Genomic_DNA"/>
</dbReference>
<dbReference type="GO" id="GO:0040029">
    <property type="term" value="P:epigenetic regulation of gene expression"/>
    <property type="evidence" value="ECO:0007669"/>
    <property type="project" value="UniProtKB-ARBA"/>
</dbReference>
<evidence type="ECO:0000256" key="8">
    <source>
        <dbReference type="ARBA" id="ARBA00023015"/>
    </source>
</evidence>
<evidence type="ECO:0000256" key="11">
    <source>
        <dbReference type="ARBA" id="ARBA00023242"/>
    </source>
</evidence>
<keyword evidence="3" id="KW-0479">Metal-binding</keyword>
<dbReference type="FunFam" id="3.30.160.60:FF:000646">
    <property type="entry name" value="Myeloid zinc finger 1"/>
    <property type="match status" value="1"/>
</dbReference>
<dbReference type="FunFam" id="3.30.160.60:FF:000534">
    <property type="entry name" value="zinc finger protein 674"/>
    <property type="match status" value="1"/>
</dbReference>
<keyword evidence="6" id="KW-0862">Zinc</keyword>
<reference evidence="14 15" key="1">
    <citation type="journal article" date="2014" name="Nat. Commun.">
        <title>Molecular traces of alternative social organization in a termite genome.</title>
        <authorList>
            <person name="Terrapon N."/>
            <person name="Li C."/>
            <person name="Robertson H.M."/>
            <person name="Ji L."/>
            <person name="Meng X."/>
            <person name="Booth W."/>
            <person name="Chen Z."/>
            <person name="Childers C.P."/>
            <person name="Glastad K.M."/>
            <person name="Gokhale K."/>
            <person name="Gowin J."/>
            <person name="Gronenberg W."/>
            <person name="Hermansen R.A."/>
            <person name="Hu H."/>
            <person name="Hunt B.G."/>
            <person name="Huylmans A.K."/>
            <person name="Khalil S.M."/>
            <person name="Mitchell R.D."/>
            <person name="Munoz-Torres M.C."/>
            <person name="Mustard J.A."/>
            <person name="Pan H."/>
            <person name="Reese J.T."/>
            <person name="Scharf M.E."/>
            <person name="Sun F."/>
            <person name="Vogel H."/>
            <person name="Xiao J."/>
            <person name="Yang W."/>
            <person name="Yang Z."/>
            <person name="Yang Z."/>
            <person name="Zhou J."/>
            <person name="Zhu J."/>
            <person name="Brent C.S."/>
            <person name="Elsik C.G."/>
            <person name="Goodisman M.A."/>
            <person name="Liberles D.A."/>
            <person name="Roe R.M."/>
            <person name="Vargo E.L."/>
            <person name="Vilcinskas A."/>
            <person name="Wang J."/>
            <person name="Bornberg-Bauer E."/>
            <person name="Korb J."/>
            <person name="Zhang G."/>
            <person name="Liebig J."/>
        </authorList>
    </citation>
    <scope>NUCLEOTIDE SEQUENCE [LARGE SCALE GENOMIC DNA]</scope>
    <source>
        <tissue evidence="14">Whole organism</tissue>
    </source>
</reference>
<feature type="domain" description="C2H2-type" evidence="13">
    <location>
        <begin position="407"/>
        <end position="434"/>
    </location>
</feature>
<sequence>MARAWKTWISTYRGEGQVRVLAPTAVITLHTLSCRCQLSPLTSFKAFQEANNALRNMYGLKDTIPTISDISPHQLVWIKCEEISRNIKNCHHCNGSFATRSELEIHMSKSHSDVTYNTKCDAELEDKDEPISRSVTCLDKCGTEDNGLHDVAISVGSCSVQHAPRREVKARRHCREILHSERKDFLCKVCERTFARKYDLKRHSKCHSPSTAGTVQETEHVVENDGNDKCLMAEFVEGDVKTDYEVMLGDESVKECKRKRARSATFHCIECGKNFSLKDSYFRHMRIHTGEKPFTCHICGKQFRDSGGLARHLKDVHARIKKFSCDICGRSFASKATTEDHRRIHTGERPYICDSCGKAFKSKASLYIHSKIHTNLFPHKCSSCEKHFRRRQELLAHVTTHTGEKPHACEVCGKCFRVRGELLRHKLIHSEDKPYVCTECGLTFRQKRYLKNHEKIRHSRREMSTEFVP</sequence>
<keyword evidence="5 12" id="KW-0863">Zinc-finger</keyword>
<keyword evidence="4" id="KW-0677">Repeat</keyword>
<dbReference type="PROSITE" id="PS50157">
    <property type="entry name" value="ZINC_FINGER_C2H2_2"/>
    <property type="match status" value="9"/>
</dbReference>
<dbReference type="GO" id="GO:0008270">
    <property type="term" value="F:zinc ion binding"/>
    <property type="evidence" value="ECO:0007669"/>
    <property type="project" value="UniProtKB-KW"/>
</dbReference>
<feature type="domain" description="C2H2-type" evidence="13">
    <location>
        <begin position="379"/>
        <end position="406"/>
    </location>
</feature>
<dbReference type="FunFam" id="3.30.160.60:FF:000690">
    <property type="entry name" value="Zinc finger protein 354C"/>
    <property type="match status" value="1"/>
</dbReference>
<evidence type="ECO:0000313" key="15">
    <source>
        <dbReference type="Proteomes" id="UP000027135"/>
    </source>
</evidence>
<evidence type="ECO:0000256" key="12">
    <source>
        <dbReference type="PROSITE-ProRule" id="PRU00042"/>
    </source>
</evidence>
<dbReference type="FunFam" id="3.30.160.60:FF:000100">
    <property type="entry name" value="Zinc finger 45-like"/>
    <property type="match status" value="1"/>
</dbReference>
<dbReference type="PROSITE" id="PS00028">
    <property type="entry name" value="ZINC_FINGER_C2H2_1"/>
    <property type="match status" value="9"/>
</dbReference>
<evidence type="ECO:0000256" key="3">
    <source>
        <dbReference type="ARBA" id="ARBA00022723"/>
    </source>
</evidence>
<keyword evidence="2" id="KW-1017">Isopeptide bond</keyword>
<dbReference type="InterPro" id="IPR036236">
    <property type="entry name" value="Znf_C2H2_sf"/>
</dbReference>
<evidence type="ECO:0000256" key="6">
    <source>
        <dbReference type="ARBA" id="ARBA00022833"/>
    </source>
</evidence>
<dbReference type="Gene3D" id="3.30.160.60">
    <property type="entry name" value="Classic Zinc Finger"/>
    <property type="match status" value="8"/>
</dbReference>
<dbReference type="AlphaFoldDB" id="A0A067R2L9"/>
<name>A0A067R2L9_ZOONE</name>
<dbReference type="GO" id="GO:0003682">
    <property type="term" value="F:chromatin binding"/>
    <property type="evidence" value="ECO:0007669"/>
    <property type="project" value="UniProtKB-ARBA"/>
</dbReference>
<comment type="subcellular location">
    <subcellularLocation>
        <location evidence="1">Nucleus</location>
    </subcellularLocation>
</comment>
<proteinExistence type="predicted"/>
<feature type="domain" description="C2H2-type" evidence="13">
    <location>
        <begin position="266"/>
        <end position="293"/>
    </location>
</feature>
<dbReference type="GO" id="GO:0048598">
    <property type="term" value="P:embryonic morphogenesis"/>
    <property type="evidence" value="ECO:0007669"/>
    <property type="project" value="UniProtKB-ARBA"/>
</dbReference>
<evidence type="ECO:0000256" key="10">
    <source>
        <dbReference type="ARBA" id="ARBA00023163"/>
    </source>
</evidence>
<dbReference type="SMART" id="SM00355">
    <property type="entry name" value="ZnF_C2H2"/>
    <property type="match status" value="9"/>
</dbReference>
<dbReference type="SUPFAM" id="SSF57667">
    <property type="entry name" value="beta-beta-alpha zinc fingers"/>
    <property type="match status" value="5"/>
</dbReference>
<evidence type="ECO:0000256" key="4">
    <source>
        <dbReference type="ARBA" id="ARBA00022737"/>
    </source>
</evidence>
<keyword evidence="10" id="KW-0804">Transcription</keyword>
<organism evidence="14 15">
    <name type="scientific">Zootermopsis nevadensis</name>
    <name type="common">Dampwood termite</name>
    <dbReference type="NCBI Taxonomy" id="136037"/>
    <lineage>
        <taxon>Eukaryota</taxon>
        <taxon>Metazoa</taxon>
        <taxon>Ecdysozoa</taxon>
        <taxon>Arthropoda</taxon>
        <taxon>Hexapoda</taxon>
        <taxon>Insecta</taxon>
        <taxon>Pterygota</taxon>
        <taxon>Neoptera</taxon>
        <taxon>Polyneoptera</taxon>
        <taxon>Dictyoptera</taxon>
        <taxon>Blattodea</taxon>
        <taxon>Blattoidea</taxon>
        <taxon>Termitoidae</taxon>
        <taxon>Termopsidae</taxon>
        <taxon>Zootermopsis</taxon>
    </lineage>
</organism>
<dbReference type="GO" id="GO:0005634">
    <property type="term" value="C:nucleus"/>
    <property type="evidence" value="ECO:0007669"/>
    <property type="project" value="UniProtKB-SubCell"/>
</dbReference>
<evidence type="ECO:0000256" key="5">
    <source>
        <dbReference type="ARBA" id="ARBA00022771"/>
    </source>
</evidence>
<accession>A0A067R2L9</accession>
<dbReference type="GO" id="GO:0003677">
    <property type="term" value="F:DNA binding"/>
    <property type="evidence" value="ECO:0007669"/>
    <property type="project" value="UniProtKB-KW"/>
</dbReference>
<protein>
    <recommendedName>
        <fullName evidence="13">C2H2-type domain-containing protein</fullName>
    </recommendedName>
</protein>
<evidence type="ECO:0000256" key="1">
    <source>
        <dbReference type="ARBA" id="ARBA00004123"/>
    </source>
</evidence>
<evidence type="ECO:0000256" key="7">
    <source>
        <dbReference type="ARBA" id="ARBA00022843"/>
    </source>
</evidence>
<dbReference type="InParanoid" id="A0A067R2L9"/>
<keyword evidence="9" id="KW-0238">DNA-binding</keyword>
<dbReference type="PANTHER" id="PTHR23234:SF10">
    <property type="entry name" value="RIKEN CDNA 6720489N17 GENE-RELATED"/>
    <property type="match status" value="1"/>
</dbReference>
<dbReference type="InterPro" id="IPR013087">
    <property type="entry name" value="Znf_C2H2_type"/>
</dbReference>
<dbReference type="Pfam" id="PF00096">
    <property type="entry name" value="zf-C2H2"/>
    <property type="match status" value="7"/>
</dbReference>
<feature type="domain" description="C2H2-type" evidence="13">
    <location>
        <begin position="323"/>
        <end position="350"/>
    </location>
</feature>
<keyword evidence="8" id="KW-0805">Transcription regulation</keyword>
<dbReference type="eggNOG" id="KOG1721">
    <property type="taxonomic scope" value="Eukaryota"/>
</dbReference>
<keyword evidence="11" id="KW-0539">Nucleus</keyword>
<dbReference type="FunFam" id="3.30.160.60:FF:000045">
    <property type="entry name" value="ZFP69 zinc finger protein B"/>
    <property type="match status" value="1"/>
</dbReference>
<feature type="domain" description="C2H2-type" evidence="13">
    <location>
        <begin position="294"/>
        <end position="322"/>
    </location>
</feature>
<evidence type="ECO:0000259" key="13">
    <source>
        <dbReference type="PROSITE" id="PS50157"/>
    </source>
</evidence>
<dbReference type="InterPro" id="IPR050758">
    <property type="entry name" value="Znf_C2H2-type"/>
</dbReference>
<feature type="domain" description="C2H2-type" evidence="13">
    <location>
        <begin position="351"/>
        <end position="378"/>
    </location>
</feature>